<name>A0A507AU95_9PEZI</name>
<reference evidence="1 2" key="1">
    <citation type="submission" date="2019-06" db="EMBL/GenBank/DDBJ databases">
        <title>Draft genome sequence of the filamentous fungus Phialemoniopsis curvata isolated from diesel fuel.</title>
        <authorList>
            <person name="Varaljay V.A."/>
            <person name="Lyon W.J."/>
            <person name="Crouch A.L."/>
            <person name="Drake C.E."/>
            <person name="Hollomon J.M."/>
            <person name="Nadeau L.J."/>
            <person name="Nunn H.S."/>
            <person name="Stevenson B.S."/>
            <person name="Bojanowski C.L."/>
            <person name="Crookes-Goodson W.J."/>
        </authorList>
    </citation>
    <scope>NUCLEOTIDE SEQUENCE [LARGE SCALE GENOMIC DNA]</scope>
    <source>
        <strain evidence="1 2">D216</strain>
    </source>
</reference>
<evidence type="ECO:0000313" key="1">
    <source>
        <dbReference type="EMBL" id="TPX13552.1"/>
    </source>
</evidence>
<dbReference type="Proteomes" id="UP000319257">
    <property type="component" value="Unassembled WGS sequence"/>
</dbReference>
<organism evidence="1 2">
    <name type="scientific">Thyridium curvatum</name>
    <dbReference type="NCBI Taxonomy" id="1093900"/>
    <lineage>
        <taxon>Eukaryota</taxon>
        <taxon>Fungi</taxon>
        <taxon>Dikarya</taxon>
        <taxon>Ascomycota</taxon>
        <taxon>Pezizomycotina</taxon>
        <taxon>Sordariomycetes</taxon>
        <taxon>Sordariomycetidae</taxon>
        <taxon>Thyridiales</taxon>
        <taxon>Thyridiaceae</taxon>
        <taxon>Thyridium</taxon>
    </lineage>
</organism>
<proteinExistence type="predicted"/>
<gene>
    <name evidence="1" type="ORF">E0L32_006023</name>
</gene>
<dbReference type="EMBL" id="SKBQ01000033">
    <property type="protein sequence ID" value="TPX13552.1"/>
    <property type="molecule type" value="Genomic_DNA"/>
</dbReference>
<comment type="caution">
    <text evidence="1">The sequence shown here is derived from an EMBL/GenBank/DDBJ whole genome shotgun (WGS) entry which is preliminary data.</text>
</comment>
<protein>
    <submittedName>
        <fullName evidence="1">Uncharacterized protein</fullName>
    </submittedName>
</protein>
<accession>A0A507AU95</accession>
<dbReference type="GeneID" id="41973470"/>
<dbReference type="RefSeq" id="XP_030995263.1">
    <property type="nucleotide sequence ID" value="XM_031140610.1"/>
</dbReference>
<dbReference type="InParanoid" id="A0A507AU95"/>
<dbReference type="AlphaFoldDB" id="A0A507AU95"/>
<evidence type="ECO:0000313" key="2">
    <source>
        <dbReference type="Proteomes" id="UP000319257"/>
    </source>
</evidence>
<keyword evidence="2" id="KW-1185">Reference proteome</keyword>
<sequence>MIQQMSLNSIQRVKCLFEPVDVLATPSCLQKEWPCVFPGYLGLALTARPDPATVNHICWGPMDLENQHAKWIVARWRDNAEQPGGRVLDVDEYGNQHLGHCAVVFDCGFHLHPIWIFLMRVFFEEVLMGMAADGKPHRNLVERHLPEGCLQGGCHECRRDGTRVKPVQPPRDRELREFRPRDRLPRVRSFVINAEDLKRELTMGNFLRQCSEVYFPRFSQSWVWPDWEQAHLDKTVRLLSTYSSSPQAAEMRKAALAPEGWCQRFDWRPLEKEAVDFLDC</sequence>